<proteinExistence type="predicted"/>
<evidence type="ECO:0000256" key="2">
    <source>
        <dbReference type="SAM" id="SignalP"/>
    </source>
</evidence>
<keyword evidence="2" id="KW-0732">Signal</keyword>
<dbReference type="GO" id="GO:0005509">
    <property type="term" value="F:calcium ion binding"/>
    <property type="evidence" value="ECO:0007669"/>
    <property type="project" value="InterPro"/>
</dbReference>
<dbReference type="SUPFAM" id="SSF47473">
    <property type="entry name" value="EF-hand"/>
    <property type="match status" value="1"/>
</dbReference>
<reference evidence="4 5" key="1">
    <citation type="submission" date="2016-10" db="EMBL/GenBank/DDBJ databases">
        <authorList>
            <person name="de Groot N.N."/>
        </authorList>
    </citation>
    <scope>NUCLEOTIDE SEQUENCE [LARGE SCALE GENOMIC DNA]</scope>
    <source>
        <strain evidence="4 5">DSM 17925</strain>
    </source>
</reference>
<feature type="signal peptide" evidence="2">
    <location>
        <begin position="1"/>
        <end position="23"/>
    </location>
</feature>
<dbReference type="InterPro" id="IPR018247">
    <property type="entry name" value="EF_Hand_1_Ca_BS"/>
</dbReference>
<dbReference type="EMBL" id="FOIZ01000001">
    <property type="protein sequence ID" value="SEW04965.1"/>
    <property type="molecule type" value="Genomic_DNA"/>
</dbReference>
<feature type="compositionally biased region" description="Acidic residues" evidence="1">
    <location>
        <begin position="82"/>
        <end position="104"/>
    </location>
</feature>
<evidence type="ECO:0000313" key="5">
    <source>
        <dbReference type="Proteomes" id="UP000199167"/>
    </source>
</evidence>
<dbReference type="Proteomes" id="UP000199167">
    <property type="component" value="Unassembled WGS sequence"/>
</dbReference>
<name>A0A1I0NTR8_9RHOB</name>
<dbReference type="PROSITE" id="PS00018">
    <property type="entry name" value="EF_HAND_1"/>
    <property type="match status" value="1"/>
</dbReference>
<evidence type="ECO:0000313" key="4">
    <source>
        <dbReference type="EMBL" id="SEW04965.1"/>
    </source>
</evidence>
<dbReference type="InterPro" id="IPR011992">
    <property type="entry name" value="EF-hand-dom_pair"/>
</dbReference>
<evidence type="ECO:0000259" key="3">
    <source>
        <dbReference type="PROSITE" id="PS50222"/>
    </source>
</evidence>
<dbReference type="OrthoDB" id="7877327at2"/>
<feature type="region of interest" description="Disordered" evidence="1">
    <location>
        <begin position="72"/>
        <end position="104"/>
    </location>
</feature>
<dbReference type="Gene3D" id="1.10.238.10">
    <property type="entry name" value="EF-hand"/>
    <property type="match status" value="1"/>
</dbReference>
<organism evidence="4 5">
    <name type="scientific">Cognatiyoonia koreensis</name>
    <dbReference type="NCBI Taxonomy" id="364200"/>
    <lineage>
        <taxon>Bacteria</taxon>
        <taxon>Pseudomonadati</taxon>
        <taxon>Pseudomonadota</taxon>
        <taxon>Alphaproteobacteria</taxon>
        <taxon>Rhodobacterales</taxon>
        <taxon>Paracoccaceae</taxon>
        <taxon>Cognatiyoonia</taxon>
    </lineage>
</organism>
<protein>
    <submittedName>
        <fullName evidence="4">EF hand</fullName>
    </submittedName>
</protein>
<dbReference type="InterPro" id="IPR002048">
    <property type="entry name" value="EF_hand_dom"/>
</dbReference>
<dbReference type="RefSeq" id="WP_089990588.1">
    <property type="nucleotide sequence ID" value="NZ_FOIZ01000001.1"/>
</dbReference>
<dbReference type="PROSITE" id="PS50222">
    <property type="entry name" value="EF_HAND_2"/>
    <property type="match status" value="1"/>
</dbReference>
<accession>A0A1I0NTR8</accession>
<dbReference type="AlphaFoldDB" id="A0A1I0NTR8"/>
<feature type="chain" id="PRO_5011503609" evidence="2">
    <location>
        <begin position="24"/>
        <end position="104"/>
    </location>
</feature>
<evidence type="ECO:0000256" key="1">
    <source>
        <dbReference type="SAM" id="MobiDB-lite"/>
    </source>
</evidence>
<sequence length="104" mass="11194">MPKTYLTALLTSTALIVAAPAIAEEDWDSDGDGGYSSTEFNAGNSAAGMFKEWDSDGDGMLSEDEFNAGNFAKYDANGDGVIDGDERDDLDQDFEDEDDDEDDD</sequence>
<keyword evidence="5" id="KW-1185">Reference proteome</keyword>
<gene>
    <name evidence="4" type="ORF">SAMN04488515_0816</name>
</gene>
<feature type="domain" description="EF-hand" evidence="3">
    <location>
        <begin position="49"/>
        <end position="76"/>
    </location>
</feature>